<accession>A0A1X7HQG0</accession>
<dbReference type="InterPro" id="IPR025714">
    <property type="entry name" value="Methyltranfer_dom"/>
</dbReference>
<feature type="binding site" evidence="1">
    <location>
        <position position="44"/>
    </location>
    <ligand>
        <name>Zn(2+)</name>
        <dbReference type="ChEBI" id="CHEBI:29105"/>
    </ligand>
</feature>
<dbReference type="GO" id="GO:0032259">
    <property type="term" value="P:methylation"/>
    <property type="evidence" value="ECO:0007669"/>
    <property type="project" value="UniProtKB-KW"/>
</dbReference>
<dbReference type="InterPro" id="IPR029063">
    <property type="entry name" value="SAM-dependent_MTases_sf"/>
</dbReference>
<sequence>MTRSGKLLASARLMEQNEALFRCPVCQGALRVDDGKSLLCVNLHRFDLAKQGYVNMLTNPSKTKYDRRMFDARKMINEASFFEPLLVRLSEIISRRQESVQDKEIVLLDAGCGEGSHLTALRKKTSSLVKEEVLGIGIDISKEGVQIAARDDGLNIWCVADLAKCPFADKSFNVILNILSPSNYAEFERLLTDDGILIKVIPDSEYLKELRTLLYRESERREYSNEQTVELFNRGFELLHQERLQYKVSLDPVQLEHLIYMTPLSWGAAEEQVRQVLNHDLSEISCDFSILIGRKKENS</sequence>
<keyword evidence="1" id="KW-0479">Metal-binding</keyword>
<feature type="binding site" evidence="2">
    <location>
        <position position="82"/>
    </location>
    <ligand>
        <name>S-adenosyl-L-methionine</name>
        <dbReference type="ChEBI" id="CHEBI:59789"/>
    </ligand>
</feature>
<reference evidence="5 6" key="1">
    <citation type="submission" date="2017-04" db="EMBL/GenBank/DDBJ databases">
        <authorList>
            <person name="Afonso C.L."/>
            <person name="Miller P.J."/>
            <person name="Scott M.A."/>
            <person name="Spackman E."/>
            <person name="Goraichik I."/>
            <person name="Dimitrov K.M."/>
            <person name="Suarez D.L."/>
            <person name="Swayne D.E."/>
        </authorList>
    </citation>
    <scope>NUCLEOTIDE SEQUENCE [LARGE SCALE GENOMIC DNA]</scope>
    <source>
        <strain evidence="5 6">N3/975</strain>
    </source>
</reference>
<evidence type="ECO:0000259" key="4">
    <source>
        <dbReference type="Pfam" id="PF21302"/>
    </source>
</evidence>
<feature type="binding site" evidence="1">
    <location>
        <position position="40"/>
    </location>
    <ligand>
        <name>Zn(2+)</name>
        <dbReference type="ChEBI" id="CHEBI:29105"/>
    </ligand>
</feature>
<dbReference type="SUPFAM" id="SSF53335">
    <property type="entry name" value="S-adenosyl-L-methionine-dependent methyltransferases"/>
    <property type="match status" value="1"/>
</dbReference>
<keyword evidence="5" id="KW-0489">Methyltransferase</keyword>
<keyword evidence="5" id="KW-0808">Transferase</keyword>
<dbReference type="GO" id="GO:0008168">
    <property type="term" value="F:methyltransferase activity"/>
    <property type="evidence" value="ECO:0007669"/>
    <property type="project" value="UniProtKB-KW"/>
</dbReference>
<dbReference type="InterPro" id="IPR052939">
    <property type="entry name" value="23S_rRNA_MeTrnsfrase_RlmA"/>
</dbReference>
<dbReference type="STRING" id="1313296.SAMN05661091_4832"/>
<keyword evidence="1" id="KW-0862">Zinc</keyword>
<name>A0A1X7HQG0_9BACL</name>
<proteinExistence type="predicted"/>
<gene>
    <name evidence="5" type="ORF">SAMN05661091_4832</name>
</gene>
<dbReference type="GO" id="GO:0046872">
    <property type="term" value="F:metal ion binding"/>
    <property type="evidence" value="ECO:0007669"/>
    <property type="project" value="UniProtKB-KW"/>
</dbReference>
<feature type="domain" description="23S rRNA (guanine(745)-N(1))-methyltransferase N-terminal" evidence="4">
    <location>
        <begin position="21"/>
        <end position="57"/>
    </location>
</feature>
<dbReference type="InterPro" id="IPR048647">
    <property type="entry name" value="RlmA_N"/>
</dbReference>
<dbReference type="PIRSF" id="PIRSF018249">
    <property type="entry name" value="MyrA_prd"/>
    <property type="match status" value="1"/>
</dbReference>
<feature type="binding site" evidence="1">
    <location>
        <position position="23"/>
    </location>
    <ligand>
        <name>Zn(2+)</name>
        <dbReference type="ChEBI" id="CHEBI:29105"/>
    </ligand>
</feature>
<dbReference type="Gene3D" id="3.40.50.150">
    <property type="entry name" value="Vaccinia Virus protein VP39"/>
    <property type="match status" value="1"/>
</dbReference>
<keyword evidence="6" id="KW-1185">Reference proteome</keyword>
<feature type="binding site" evidence="1">
    <location>
        <position position="26"/>
    </location>
    <ligand>
        <name>Zn(2+)</name>
        <dbReference type="ChEBI" id="CHEBI:29105"/>
    </ligand>
</feature>
<feature type="binding site" evidence="2">
    <location>
        <begin position="114"/>
        <end position="115"/>
    </location>
    <ligand>
        <name>S-adenosyl-L-methionine</name>
        <dbReference type="ChEBI" id="CHEBI:59789"/>
    </ligand>
</feature>
<dbReference type="Pfam" id="PF21302">
    <property type="entry name" value="Zn_ribbon_RlmA"/>
    <property type="match status" value="1"/>
</dbReference>
<dbReference type="InterPro" id="IPR016718">
    <property type="entry name" value="rRNA_m1G-MeTrfase_A_prd"/>
</dbReference>
<evidence type="ECO:0000256" key="1">
    <source>
        <dbReference type="PIRSR" id="PIRSR018249-1"/>
    </source>
</evidence>
<dbReference type="PANTHER" id="PTHR43460:SF1">
    <property type="entry name" value="METHYLTRANSFERASE TYPE 11 DOMAIN-CONTAINING PROTEIN"/>
    <property type="match status" value="1"/>
</dbReference>
<protein>
    <submittedName>
        <fullName evidence="5">23S rRNA m(1)G-748 methyltransferase</fullName>
    </submittedName>
</protein>
<dbReference type="PANTHER" id="PTHR43460">
    <property type="entry name" value="METHYLTRANSFERASE"/>
    <property type="match status" value="1"/>
</dbReference>
<feature type="domain" description="Methyltransferase" evidence="3">
    <location>
        <begin position="102"/>
        <end position="203"/>
    </location>
</feature>
<organism evidence="5 6">
    <name type="scientific">Paenibacillus uliginis N3/975</name>
    <dbReference type="NCBI Taxonomy" id="1313296"/>
    <lineage>
        <taxon>Bacteria</taxon>
        <taxon>Bacillati</taxon>
        <taxon>Bacillota</taxon>
        <taxon>Bacilli</taxon>
        <taxon>Bacillales</taxon>
        <taxon>Paenibacillaceae</taxon>
        <taxon>Paenibacillus</taxon>
    </lineage>
</organism>
<feature type="binding site" evidence="2">
    <location>
        <position position="206"/>
    </location>
    <ligand>
        <name>S-adenosyl-L-methionine</name>
        <dbReference type="ChEBI" id="CHEBI:59789"/>
    </ligand>
</feature>
<evidence type="ECO:0000259" key="3">
    <source>
        <dbReference type="Pfam" id="PF13847"/>
    </source>
</evidence>
<evidence type="ECO:0000313" key="6">
    <source>
        <dbReference type="Proteomes" id="UP000192940"/>
    </source>
</evidence>
<dbReference type="EMBL" id="LT840184">
    <property type="protein sequence ID" value="SMF89919.1"/>
    <property type="molecule type" value="Genomic_DNA"/>
</dbReference>
<evidence type="ECO:0000313" key="5">
    <source>
        <dbReference type="EMBL" id="SMF89919.1"/>
    </source>
</evidence>
<dbReference type="Pfam" id="PF13847">
    <property type="entry name" value="Methyltransf_31"/>
    <property type="match status" value="1"/>
</dbReference>
<evidence type="ECO:0000256" key="2">
    <source>
        <dbReference type="PIRSR" id="PIRSR018249-2"/>
    </source>
</evidence>
<dbReference type="RefSeq" id="WP_208915532.1">
    <property type="nucleotide sequence ID" value="NZ_LT840184.1"/>
</dbReference>
<dbReference type="AlphaFoldDB" id="A0A1X7HQG0"/>
<dbReference type="Proteomes" id="UP000192940">
    <property type="component" value="Chromosome I"/>
</dbReference>
<keyword evidence="2" id="KW-0949">S-adenosyl-L-methionine</keyword>